<reference evidence="3" key="1">
    <citation type="submission" date="2018-05" db="EMBL/GenBank/DDBJ databases">
        <title>Complete Genome Sequence of Methylobacterium sp. 17SD2-17.</title>
        <authorList>
            <person name="Srinivasan S."/>
        </authorList>
    </citation>
    <scope>NUCLEOTIDE SEQUENCE [LARGE SCALE GENOMIC DNA]</scope>
    <source>
        <strain evidence="3">17SD2-17</strain>
    </source>
</reference>
<feature type="coiled-coil region" evidence="1">
    <location>
        <begin position="67"/>
        <end position="164"/>
    </location>
</feature>
<evidence type="ECO:0000313" key="2">
    <source>
        <dbReference type="EMBL" id="AWN40099.1"/>
    </source>
</evidence>
<dbReference type="EMBL" id="CP029550">
    <property type="protein sequence ID" value="AWN40099.1"/>
    <property type="molecule type" value="Genomic_DNA"/>
</dbReference>
<proteinExistence type="predicted"/>
<protein>
    <submittedName>
        <fullName evidence="2">Uncharacterized protein</fullName>
    </submittedName>
</protein>
<evidence type="ECO:0000313" key="3">
    <source>
        <dbReference type="Proteomes" id="UP000245926"/>
    </source>
</evidence>
<keyword evidence="1" id="KW-0175">Coiled coil</keyword>
<dbReference type="KEGG" id="mets:DK389_05550"/>
<organism evidence="2 3">
    <name type="scientific">Methylobacterium durans</name>
    <dbReference type="NCBI Taxonomy" id="2202825"/>
    <lineage>
        <taxon>Bacteria</taxon>
        <taxon>Pseudomonadati</taxon>
        <taxon>Pseudomonadota</taxon>
        <taxon>Alphaproteobacteria</taxon>
        <taxon>Hyphomicrobiales</taxon>
        <taxon>Methylobacteriaceae</taxon>
        <taxon>Methylobacterium</taxon>
    </lineage>
</organism>
<dbReference type="Proteomes" id="UP000245926">
    <property type="component" value="Chromosome"/>
</dbReference>
<accession>A0A2U8W202</accession>
<dbReference type="OrthoDB" id="274366at2"/>
<keyword evidence="3" id="KW-1185">Reference proteome</keyword>
<name>A0A2U8W202_9HYPH</name>
<dbReference type="AlphaFoldDB" id="A0A2U8W202"/>
<gene>
    <name evidence="2" type="ORF">DK389_05550</name>
</gene>
<evidence type="ECO:0000256" key="1">
    <source>
        <dbReference type="SAM" id="Coils"/>
    </source>
</evidence>
<dbReference type="RefSeq" id="WP_109887956.1">
    <property type="nucleotide sequence ID" value="NZ_CP029550.1"/>
</dbReference>
<sequence length="463" mass="51790">MISGRQALAQIEHTIETARQQEAQFEQVYTAVTEEVGRLRIERTEAFRELAKLKLDAITKNEVVGHLDAAERQAVALLNNRKETLRQLTERRRQAEQRVRQAEAARQAAIDVLEKALAEVEAARKNVEAKISTDPEWISTRAEVAEVTEQAKQAEKKAVQAEADRDEKRRPYEADALFMYLWSRKFGTADYKANPFTRYMDRLVARVVGYDKARANYTLLNEIPERLREHSRRIINELRETRAKLTALERKALVEAGVEAVEARAAKARDVLSDMVHKLSEAREALATLDRAYDTSVLEGDTPYRDAVELLAAADERENLEQLYQEALATPTPRDEEIVRSIQAIDGRINQALHRAVNAHRQLKETAQRRAMIEHERERLQHRGYDTPYGTFSNEAALSNILGGVLTGAVGGAVLGQVLNGGFHQGPSPWDSDFGGGLPIPPPDGFGTGGIFGDGDFRTGGSF</sequence>